<dbReference type="EMBL" id="CM051404">
    <property type="protein sequence ID" value="KAJ4707184.1"/>
    <property type="molecule type" value="Genomic_DNA"/>
</dbReference>
<proteinExistence type="predicted"/>
<protein>
    <submittedName>
        <fullName evidence="1">F-box/FBD/LRR-repeat protein</fullName>
    </submittedName>
</protein>
<comment type="caution">
    <text evidence="1">The sequence shown here is derived from an EMBL/GenBank/DDBJ whole genome shotgun (WGS) entry which is preliminary data.</text>
</comment>
<reference evidence="1 2" key="1">
    <citation type="journal article" date="2023" name="Science">
        <title>Complex scaffold remodeling in plant triterpene biosynthesis.</title>
        <authorList>
            <person name="De La Pena R."/>
            <person name="Hodgson H."/>
            <person name="Liu J.C."/>
            <person name="Stephenson M.J."/>
            <person name="Martin A.C."/>
            <person name="Owen C."/>
            <person name="Harkess A."/>
            <person name="Leebens-Mack J."/>
            <person name="Jimenez L.E."/>
            <person name="Osbourn A."/>
            <person name="Sattely E.S."/>
        </authorList>
    </citation>
    <scope>NUCLEOTIDE SEQUENCE [LARGE SCALE GENOMIC DNA]</scope>
    <source>
        <strain evidence="2">cv. JPN11</strain>
        <tissue evidence="1">Leaf</tissue>
    </source>
</reference>
<accession>A0ACC1X7B9</accession>
<name>A0ACC1X7B9_MELAZ</name>
<evidence type="ECO:0000313" key="2">
    <source>
        <dbReference type="Proteomes" id="UP001164539"/>
    </source>
</evidence>
<dbReference type="Proteomes" id="UP001164539">
    <property type="component" value="Chromosome 11"/>
</dbReference>
<gene>
    <name evidence="1" type="ORF">OWV82_020739</name>
</gene>
<evidence type="ECO:0000313" key="1">
    <source>
        <dbReference type="EMBL" id="KAJ4707184.1"/>
    </source>
</evidence>
<sequence>MTEMEKQAKFDRISNLPWDVLDTILINLPLRDAARTSILSRKWRYKWTGLSQFVFDDKCFSSFLSEKARWGEIMKIIQMVRTYHRGPIEKFKLTAYCYPNFCDLEQWLQFLTEKGIKELILQDFTFMKRFKLPCCVFSCPQLSCLELYGCVLKLPSTFKGLHCLKSLQLSQVSIISDTLESLIHNCPILERLTLLNVNHLASVRIHNPSLKYLKIDSKFGDINLEHSVQLTSVDIQMIPLCRGAREHERGDASHLLQVFGCLYDVKRLIFSSRFLEWLASDKVPPERLPIMLNHLMFLDLKDIKLSNLKELMASLAIFRSCPNLEELTITVVESNSSRPTTDFLKAMCLCGFLFHKLKVGEDERNHWYQI</sequence>
<organism evidence="1 2">
    <name type="scientific">Melia azedarach</name>
    <name type="common">Chinaberry tree</name>
    <dbReference type="NCBI Taxonomy" id="155640"/>
    <lineage>
        <taxon>Eukaryota</taxon>
        <taxon>Viridiplantae</taxon>
        <taxon>Streptophyta</taxon>
        <taxon>Embryophyta</taxon>
        <taxon>Tracheophyta</taxon>
        <taxon>Spermatophyta</taxon>
        <taxon>Magnoliopsida</taxon>
        <taxon>eudicotyledons</taxon>
        <taxon>Gunneridae</taxon>
        <taxon>Pentapetalae</taxon>
        <taxon>rosids</taxon>
        <taxon>malvids</taxon>
        <taxon>Sapindales</taxon>
        <taxon>Meliaceae</taxon>
        <taxon>Melia</taxon>
    </lineage>
</organism>
<keyword evidence="2" id="KW-1185">Reference proteome</keyword>